<evidence type="ECO:0000313" key="6">
    <source>
        <dbReference type="EMBL" id="KFE51775.1"/>
    </source>
</evidence>
<feature type="transmembrane region" description="Helical" evidence="4">
    <location>
        <begin position="279"/>
        <end position="294"/>
    </location>
</feature>
<feature type="transmembrane region" description="Helical" evidence="4">
    <location>
        <begin position="12"/>
        <end position="29"/>
    </location>
</feature>
<organism evidence="6 7">
    <name type="scientific">Pseudomonas syringae</name>
    <dbReference type="NCBI Taxonomy" id="317"/>
    <lineage>
        <taxon>Bacteria</taxon>
        <taxon>Pseudomonadati</taxon>
        <taxon>Pseudomonadota</taxon>
        <taxon>Gammaproteobacteria</taxon>
        <taxon>Pseudomonadales</taxon>
        <taxon>Pseudomonadaceae</taxon>
        <taxon>Pseudomonas</taxon>
    </lineage>
</organism>
<reference evidence="6 7" key="1">
    <citation type="submission" date="2014-07" db="EMBL/GenBank/DDBJ databases">
        <title>Draft Genome Sequences of Environmental Pseudomonas syringae strains.</title>
        <authorList>
            <person name="Baltrus D.A."/>
            <person name="Berge O."/>
            <person name="Morris C."/>
        </authorList>
    </citation>
    <scope>NUCLEOTIDE SEQUENCE [LARGE SCALE GENOMIC DNA]</scope>
    <source>
        <strain evidence="6 7">CEB003</strain>
    </source>
</reference>
<proteinExistence type="predicted"/>
<name>A0A085V8L2_PSESX</name>
<evidence type="ECO:0000256" key="4">
    <source>
        <dbReference type="SAM" id="Phobius"/>
    </source>
</evidence>
<dbReference type="PANTHER" id="PTHR42910:SF1">
    <property type="entry name" value="MAJOR FACILITATOR SUPERFAMILY (MFS) PROFILE DOMAIN-CONTAINING PROTEIN"/>
    <property type="match status" value="1"/>
</dbReference>
<feature type="transmembrane region" description="Helical" evidence="4">
    <location>
        <begin position="365"/>
        <end position="385"/>
    </location>
</feature>
<feature type="transmembrane region" description="Helical" evidence="4">
    <location>
        <begin position="339"/>
        <end position="359"/>
    </location>
</feature>
<accession>A0A085V8L2</accession>
<dbReference type="CDD" id="cd17324">
    <property type="entry name" value="MFS_NepI_like"/>
    <property type="match status" value="1"/>
</dbReference>
<keyword evidence="1 4" id="KW-0812">Transmembrane</keyword>
<evidence type="ECO:0000256" key="3">
    <source>
        <dbReference type="ARBA" id="ARBA00023136"/>
    </source>
</evidence>
<feature type="transmembrane region" description="Helical" evidence="4">
    <location>
        <begin position="158"/>
        <end position="179"/>
    </location>
</feature>
<dbReference type="InterPro" id="IPR020846">
    <property type="entry name" value="MFS_dom"/>
</dbReference>
<feature type="transmembrane region" description="Helical" evidence="4">
    <location>
        <begin position="217"/>
        <end position="238"/>
    </location>
</feature>
<feature type="transmembrane region" description="Helical" evidence="4">
    <location>
        <begin position="76"/>
        <end position="93"/>
    </location>
</feature>
<dbReference type="PATRIC" id="fig|317.174.peg.2342"/>
<dbReference type="Pfam" id="PF07690">
    <property type="entry name" value="MFS_1"/>
    <property type="match status" value="1"/>
</dbReference>
<dbReference type="InterPro" id="IPR011701">
    <property type="entry name" value="MFS"/>
</dbReference>
<feature type="transmembrane region" description="Helical" evidence="4">
    <location>
        <begin position="244"/>
        <end position="267"/>
    </location>
</feature>
<feature type="transmembrane region" description="Helical" evidence="4">
    <location>
        <begin position="133"/>
        <end position="152"/>
    </location>
</feature>
<protein>
    <recommendedName>
        <fullName evidence="5">Major facilitator superfamily (MFS) profile domain-containing protein</fullName>
    </recommendedName>
</protein>
<dbReference type="EMBL" id="JPQT01000101">
    <property type="protein sequence ID" value="KFE51775.1"/>
    <property type="molecule type" value="Genomic_DNA"/>
</dbReference>
<sequence length="395" mass="41995">MNTSLLSTARMLLFAFAAGAMIANMYYLQPILSLVARTFGIPVSTSGLIVSCTQLGYTLGILMVVPLGDVLARRRLLTVMFVVNACALLAAALSPNFVVFGLAALISGTTSSAAMLIVPYVASIAPIEQRGRMVGLVMTGALLAIPLSWLVSGGIGNFAGWRMVYGVACVVVILLLFLLRRNLPQEPERKGRDIHYGDLMKSLVQISARHAPLRRRALYGALGMASFSSLWTGLPILLSQPPYGFPASTIGLMGITGIAGALVPGLVGRLSDQGYKDHLTIGLALLMLAGWILLSFSVLGLWVIISAAIALNVAVMGLQITHQSVIYKLEPSANSRITAVFVAVNFIGAAIGSALASIWLRHFGWESLCFLGAGFPALLLITYCFTERAGKQQPT</sequence>
<feature type="domain" description="Major facilitator superfamily (MFS) profile" evidence="5">
    <location>
        <begin position="3"/>
        <end position="390"/>
    </location>
</feature>
<keyword evidence="2 4" id="KW-1133">Transmembrane helix</keyword>
<evidence type="ECO:0000313" key="7">
    <source>
        <dbReference type="Proteomes" id="UP000028643"/>
    </source>
</evidence>
<evidence type="ECO:0000256" key="2">
    <source>
        <dbReference type="ARBA" id="ARBA00022989"/>
    </source>
</evidence>
<dbReference type="Gene3D" id="1.20.1250.20">
    <property type="entry name" value="MFS general substrate transporter like domains"/>
    <property type="match status" value="1"/>
</dbReference>
<feature type="transmembrane region" description="Helical" evidence="4">
    <location>
        <begin position="99"/>
        <end position="121"/>
    </location>
</feature>
<dbReference type="GO" id="GO:0022857">
    <property type="term" value="F:transmembrane transporter activity"/>
    <property type="evidence" value="ECO:0007669"/>
    <property type="project" value="InterPro"/>
</dbReference>
<feature type="transmembrane region" description="Helical" evidence="4">
    <location>
        <begin position="41"/>
        <end position="64"/>
    </location>
</feature>
<dbReference type="Proteomes" id="UP000028643">
    <property type="component" value="Unassembled WGS sequence"/>
</dbReference>
<dbReference type="PANTHER" id="PTHR42910">
    <property type="entry name" value="TRANSPORTER SCO4007-RELATED"/>
    <property type="match status" value="1"/>
</dbReference>
<evidence type="ECO:0000259" key="5">
    <source>
        <dbReference type="PROSITE" id="PS50850"/>
    </source>
</evidence>
<dbReference type="PROSITE" id="PS50850">
    <property type="entry name" value="MFS"/>
    <property type="match status" value="1"/>
</dbReference>
<dbReference type="InterPro" id="IPR036259">
    <property type="entry name" value="MFS_trans_sf"/>
</dbReference>
<keyword evidence="3 4" id="KW-0472">Membrane</keyword>
<dbReference type="AlphaFoldDB" id="A0A085V8L2"/>
<comment type="caution">
    <text evidence="6">The sequence shown here is derived from an EMBL/GenBank/DDBJ whole genome shotgun (WGS) entry which is preliminary data.</text>
</comment>
<feature type="transmembrane region" description="Helical" evidence="4">
    <location>
        <begin position="300"/>
        <end position="318"/>
    </location>
</feature>
<dbReference type="SUPFAM" id="SSF103473">
    <property type="entry name" value="MFS general substrate transporter"/>
    <property type="match status" value="1"/>
</dbReference>
<gene>
    <name evidence="6" type="ORF">IV02_11400</name>
</gene>
<dbReference type="RefSeq" id="WP_047574746.1">
    <property type="nucleotide sequence ID" value="NZ_JPQT01000101.1"/>
</dbReference>
<evidence type="ECO:0000256" key="1">
    <source>
        <dbReference type="ARBA" id="ARBA00022692"/>
    </source>
</evidence>